<dbReference type="InterPro" id="IPR011204">
    <property type="entry name" value="Virulence_RhuM-like"/>
</dbReference>
<organism evidence="2 3">
    <name type="scientific">Acidovorax soli</name>
    <dbReference type="NCBI Taxonomy" id="592050"/>
    <lineage>
        <taxon>Bacteria</taxon>
        <taxon>Pseudomonadati</taxon>
        <taxon>Pseudomonadota</taxon>
        <taxon>Betaproteobacteria</taxon>
        <taxon>Burkholderiales</taxon>
        <taxon>Comamonadaceae</taxon>
        <taxon>Acidovorax</taxon>
    </lineage>
</organism>
<dbReference type="Proteomes" id="UP000575083">
    <property type="component" value="Unassembled WGS sequence"/>
</dbReference>
<protein>
    <recommendedName>
        <fullName evidence="4">Virulence protein RhuM family protein</fullName>
    </recommendedName>
</protein>
<reference evidence="2 3" key="1">
    <citation type="submission" date="2020-08" db="EMBL/GenBank/DDBJ databases">
        <title>Functional genomics of gut bacteria from endangered species of beetles.</title>
        <authorList>
            <person name="Carlos-Shanley C."/>
        </authorList>
    </citation>
    <scope>NUCLEOTIDE SEQUENCE [LARGE SCALE GENOMIC DNA]</scope>
    <source>
        <strain evidence="2 3">S00198</strain>
    </source>
</reference>
<dbReference type="PANTHER" id="PTHR35810:SF1">
    <property type="entry name" value="CYTOPLASMIC PROTEIN"/>
    <property type="match status" value="1"/>
</dbReference>
<evidence type="ECO:0000313" key="3">
    <source>
        <dbReference type="Proteomes" id="UP000575083"/>
    </source>
</evidence>
<evidence type="ECO:0000256" key="1">
    <source>
        <dbReference type="SAM" id="MobiDB-lite"/>
    </source>
</evidence>
<feature type="compositionally biased region" description="Basic residues" evidence="1">
    <location>
        <begin position="1"/>
        <end position="13"/>
    </location>
</feature>
<gene>
    <name evidence="2" type="ORF">HNP48_000522</name>
</gene>
<evidence type="ECO:0000313" key="2">
    <source>
        <dbReference type="EMBL" id="MBB6557858.1"/>
    </source>
</evidence>
<feature type="region of interest" description="Disordered" evidence="1">
    <location>
        <begin position="1"/>
        <end position="28"/>
    </location>
</feature>
<evidence type="ECO:0008006" key="4">
    <source>
        <dbReference type="Google" id="ProtNLM"/>
    </source>
</evidence>
<dbReference type="AlphaFoldDB" id="A0A7X0P9N3"/>
<keyword evidence="3" id="KW-1185">Reference proteome</keyword>
<dbReference type="RefSeq" id="WP_221480050.1">
    <property type="nucleotide sequence ID" value="NZ_JACHLK010000001.1"/>
</dbReference>
<name>A0A7X0P9N3_9BURK</name>
<proteinExistence type="predicted"/>
<comment type="caution">
    <text evidence="2">The sequence shown here is derived from an EMBL/GenBank/DDBJ whole genome shotgun (WGS) entry which is preliminary data.</text>
</comment>
<dbReference type="PIRSF" id="PIRSF015268">
    <property type="entry name" value="Virulence_RhuM"/>
    <property type="match status" value="1"/>
</dbReference>
<dbReference type="Pfam" id="PF13310">
    <property type="entry name" value="Virulence_RhuM"/>
    <property type="match status" value="1"/>
</dbReference>
<dbReference type="EMBL" id="JACHLK010000001">
    <property type="protein sequence ID" value="MBB6557858.1"/>
    <property type="molecule type" value="Genomic_DNA"/>
</dbReference>
<accession>A0A7X0P9N3</accession>
<dbReference type="PANTHER" id="PTHR35810">
    <property type="entry name" value="CYTOPLASMIC PROTEIN-RELATED"/>
    <property type="match status" value="1"/>
</dbReference>
<sequence length="389" mass="43437">MSKAPRPTKRASTHTKAMTAPVELKASPSAESQGEFVLYTTDDGLTRVEMRAEGGSLWLSQAEIATLFQTTPQNVTQHVKAIYAEGEADPEATCKSGLQVRQEGGRLVRRNVRFYNLNVILAVGYRARSARGTQFRQWATANLSEYLLKGFVMDDERLKNPPVGDSVLPDRFGELLERIRDIRASERRMYLRAREIFALAADYAPTLPETTAFFRTIQNKLHYAVSGQTAAEIIRRRADHTQPNMGLTTNRKGQVQKADVGVAKNYLNEQEITELNRIVTMWLDFAEDQATRRKEVFLKDWAEKLDAFLSFNDRQVLVGAGKVSHKQAVAHAQNEYEQFAAQRRAALEAAGEAYAVRMLGAASADADTLSELGQVAKRLTKRKGGRDAA</sequence>